<sequence>MSTNALIFISIGLILFVLIICIYKARTNKQLDQPDDQEIDDYYQIPNEIELTDNYKILINQPKATDDINDFPKITDTKILKRINALVPHVIDTSRNLTQAQQLINTGKQIKNFNNNIPKNIVEVIIPPNAKLHKSKAMEGAYRGSYTNNGQLGQANLKPVEIQNLKEIKPSKMLNYAADAMNIASIVVGQYYMSEIDNKLESLNENIEEIKDFLDKERLAKVQNLIANVSIVSKYKDEILSNKQAISQELSKLSDYEEKASDILTHINHEIDDISKKNINSFSEYKGVTFKLEPLFIQQNILVQTINQIASLKYILYKGSMSTDYCYEKFNQIFAYSCAIRDEIKLFHNKIIQQLNVDLENHRYLKNNILNNVARPIIEAIHDEWNYEDFDENLVNKINEQKSKEIDCLKLLNVFDQETKLIIHDGKVFYSPN</sequence>
<protein>
    <submittedName>
        <fullName evidence="3">Uncharacterized protein</fullName>
    </submittedName>
</protein>
<name>A0A1Y4LNX4_9FIRM</name>
<dbReference type="Proteomes" id="UP000195447">
    <property type="component" value="Unassembled WGS sequence"/>
</dbReference>
<evidence type="ECO:0000313" key="3">
    <source>
        <dbReference type="EMBL" id="OUP57570.1"/>
    </source>
</evidence>
<evidence type="ECO:0000256" key="1">
    <source>
        <dbReference type="SAM" id="Coils"/>
    </source>
</evidence>
<accession>A0A1Y4LNX4</accession>
<keyword evidence="2" id="KW-1133">Transmembrane helix</keyword>
<dbReference type="AlphaFoldDB" id="A0A1Y4LNX4"/>
<comment type="caution">
    <text evidence="3">The sequence shown here is derived from an EMBL/GenBank/DDBJ whole genome shotgun (WGS) entry which is preliminary data.</text>
</comment>
<dbReference type="RefSeq" id="WP_087159036.1">
    <property type="nucleotide sequence ID" value="NZ_NFKM01000020.1"/>
</dbReference>
<dbReference type="EMBL" id="NFKM01000020">
    <property type="protein sequence ID" value="OUP57570.1"/>
    <property type="molecule type" value="Genomic_DNA"/>
</dbReference>
<feature type="transmembrane region" description="Helical" evidence="2">
    <location>
        <begin position="6"/>
        <end position="23"/>
    </location>
</feature>
<keyword evidence="1" id="KW-0175">Coiled coil</keyword>
<keyword evidence="2" id="KW-0472">Membrane</keyword>
<organism evidence="3 4">
    <name type="scientific">Faecalitalea cylindroides</name>
    <dbReference type="NCBI Taxonomy" id="39483"/>
    <lineage>
        <taxon>Bacteria</taxon>
        <taxon>Bacillati</taxon>
        <taxon>Bacillota</taxon>
        <taxon>Erysipelotrichia</taxon>
        <taxon>Erysipelotrichales</taxon>
        <taxon>Erysipelotrichaceae</taxon>
        <taxon>Faecalitalea</taxon>
    </lineage>
</organism>
<proteinExistence type="predicted"/>
<feature type="coiled-coil region" evidence="1">
    <location>
        <begin position="193"/>
        <end position="220"/>
    </location>
</feature>
<evidence type="ECO:0000313" key="4">
    <source>
        <dbReference type="Proteomes" id="UP000195447"/>
    </source>
</evidence>
<reference evidence="4" key="1">
    <citation type="submission" date="2017-04" db="EMBL/GenBank/DDBJ databases">
        <title>Function of individual gut microbiota members based on whole genome sequencing of pure cultures obtained from chicken caecum.</title>
        <authorList>
            <person name="Medvecky M."/>
            <person name="Cejkova D."/>
            <person name="Polansky O."/>
            <person name="Karasova D."/>
            <person name="Kubasova T."/>
            <person name="Cizek A."/>
            <person name="Rychlik I."/>
        </authorList>
    </citation>
    <scope>NUCLEOTIDE SEQUENCE [LARGE SCALE GENOMIC DNA]</scope>
    <source>
        <strain evidence="4">An178</strain>
    </source>
</reference>
<evidence type="ECO:0000256" key="2">
    <source>
        <dbReference type="SAM" id="Phobius"/>
    </source>
</evidence>
<keyword evidence="2" id="KW-0812">Transmembrane</keyword>
<keyword evidence="4" id="KW-1185">Reference proteome</keyword>
<gene>
    <name evidence="3" type="ORF">B5F14_08805</name>
</gene>